<comment type="caution">
    <text evidence="2">The sequence shown here is derived from an EMBL/GenBank/DDBJ whole genome shotgun (WGS) entry which is preliminary data.</text>
</comment>
<feature type="compositionally biased region" description="Low complexity" evidence="1">
    <location>
        <begin position="258"/>
        <end position="269"/>
    </location>
</feature>
<evidence type="ECO:0000256" key="1">
    <source>
        <dbReference type="SAM" id="MobiDB-lite"/>
    </source>
</evidence>
<sequence length="472" mass="52242">MRVISDLQLHSKYSRAVSPQMMIPFIGLWAKIKGIGLIATGDWTHPLWMREIKANLTEDGSGLLKLKKSDERFTEDGPFFLLESEVSCIYTQGGKGRRVHTLIWSPTIDTCDKINKELTRRGANLLSDGRPIIGLTSIQVAEVVFSIDPKCLIVPAHVWTPWFSMYGSKSGFDSIADCYGEYAKDIFAVETGLSSDPSMNWRIKELDNRSIVSFSDAHSGPKLGREATVFELAELSYQAIRKAIMTPAESVKREAESNNKSNNDSSSLNAKRLTLNANNIAYTLEFYPEEGKYHYTGHRACGVKQDPRETGEKGTVCPVCGKPLTIGVMHRVEELAGRSEADLKLTTREVQGTKVKGIYSDAFPGRPPYIKLVPLQEIIAETIGGAPTAVNVQNEYKKLTNQFSNEFAVLLQISIPDIAKAAGEKIAQAIHKVREGDIVIDPGYDGVFGIVKIWGEEGKKKLSDDKKQLSLL</sequence>
<dbReference type="CDD" id="cd19067">
    <property type="entry name" value="PfuEndoQ-like"/>
    <property type="match status" value="1"/>
</dbReference>
<dbReference type="SUPFAM" id="SSF89550">
    <property type="entry name" value="PHP domain-like"/>
    <property type="match status" value="1"/>
</dbReference>
<evidence type="ECO:0000313" key="2">
    <source>
        <dbReference type="EMBL" id="OGG22440.1"/>
    </source>
</evidence>
<evidence type="ECO:0000313" key="3">
    <source>
        <dbReference type="Proteomes" id="UP000177092"/>
    </source>
</evidence>
<dbReference type="PANTHER" id="PTHR40084:SF1">
    <property type="entry name" value="PHOSPHOTRANSFERASE"/>
    <property type="match status" value="1"/>
</dbReference>
<feature type="region of interest" description="Disordered" evidence="1">
    <location>
        <begin position="250"/>
        <end position="269"/>
    </location>
</feature>
<dbReference type="AlphaFoldDB" id="A0A1F6ACD8"/>
<dbReference type="PANTHER" id="PTHR40084">
    <property type="entry name" value="PHOSPHOHYDROLASE, PHP FAMILY"/>
    <property type="match status" value="1"/>
</dbReference>
<dbReference type="EMBL" id="MFJN01000002">
    <property type="protein sequence ID" value="OGG22440.1"/>
    <property type="molecule type" value="Genomic_DNA"/>
</dbReference>
<dbReference type="Proteomes" id="UP000177092">
    <property type="component" value="Unassembled WGS sequence"/>
</dbReference>
<dbReference type="InterPro" id="IPR016195">
    <property type="entry name" value="Pol/histidinol_Pase-like"/>
</dbReference>
<evidence type="ECO:0008006" key="4">
    <source>
        <dbReference type="Google" id="ProtNLM"/>
    </source>
</evidence>
<name>A0A1F6ACD8_9BACT</name>
<accession>A0A1F6ACD8</accession>
<organism evidence="2 3">
    <name type="scientific">Candidatus Gottesmanbacteria bacterium RIFCSPHIGHO2_02_FULL_40_13</name>
    <dbReference type="NCBI Taxonomy" id="1798384"/>
    <lineage>
        <taxon>Bacteria</taxon>
        <taxon>Candidatus Gottesmaniibacteriota</taxon>
    </lineage>
</organism>
<dbReference type="STRING" id="1798384.A3D03_03805"/>
<reference evidence="2 3" key="1">
    <citation type="journal article" date="2016" name="Nat. Commun.">
        <title>Thousands of microbial genomes shed light on interconnected biogeochemical processes in an aquifer system.</title>
        <authorList>
            <person name="Anantharaman K."/>
            <person name="Brown C.T."/>
            <person name="Hug L.A."/>
            <person name="Sharon I."/>
            <person name="Castelle C.J."/>
            <person name="Probst A.J."/>
            <person name="Thomas B.C."/>
            <person name="Singh A."/>
            <person name="Wilkins M.J."/>
            <person name="Karaoz U."/>
            <person name="Brodie E.L."/>
            <person name="Williams K.H."/>
            <person name="Hubbard S.S."/>
            <person name="Banfield J.F."/>
        </authorList>
    </citation>
    <scope>NUCLEOTIDE SEQUENCE [LARGE SCALE GENOMIC DNA]</scope>
</reference>
<protein>
    <recommendedName>
        <fullName evidence="4">DNA helicase UvrD</fullName>
    </recommendedName>
</protein>
<proteinExistence type="predicted"/>
<gene>
    <name evidence="2" type="ORF">A3D03_03805</name>
</gene>